<feature type="domain" description="Reverse transcriptase" evidence="1">
    <location>
        <begin position="25"/>
        <end position="183"/>
    </location>
</feature>
<dbReference type="Gene3D" id="3.10.10.10">
    <property type="entry name" value="HIV Type 1 Reverse Transcriptase, subunit A, domain 1"/>
    <property type="match status" value="1"/>
</dbReference>
<dbReference type="InterPro" id="IPR043128">
    <property type="entry name" value="Rev_trsase/Diguanyl_cyclase"/>
</dbReference>
<protein>
    <recommendedName>
        <fullName evidence="1">Reverse transcriptase domain-containing protein</fullName>
    </recommendedName>
</protein>
<dbReference type="EMBL" id="QJKJ01002093">
    <property type="protein sequence ID" value="RDY04373.1"/>
    <property type="molecule type" value="Genomic_DNA"/>
</dbReference>
<dbReference type="InterPro" id="IPR043502">
    <property type="entry name" value="DNA/RNA_pol_sf"/>
</dbReference>
<dbReference type="CDD" id="cd01647">
    <property type="entry name" value="RT_LTR"/>
    <property type="match status" value="1"/>
</dbReference>
<dbReference type="PANTHER" id="PTHR24559">
    <property type="entry name" value="TRANSPOSON TY3-I GAG-POL POLYPROTEIN"/>
    <property type="match status" value="1"/>
</dbReference>
<feature type="non-terminal residue" evidence="2">
    <location>
        <position position="1"/>
    </location>
</feature>
<evidence type="ECO:0000259" key="1">
    <source>
        <dbReference type="Pfam" id="PF00078"/>
    </source>
</evidence>
<dbReference type="PANTHER" id="PTHR24559:SF444">
    <property type="entry name" value="REVERSE TRANSCRIPTASE DOMAIN-CONTAINING PROTEIN"/>
    <property type="match status" value="1"/>
</dbReference>
<dbReference type="Proteomes" id="UP000257109">
    <property type="component" value="Unassembled WGS sequence"/>
</dbReference>
<dbReference type="Gene3D" id="3.30.70.270">
    <property type="match status" value="1"/>
</dbReference>
<dbReference type="InterPro" id="IPR053134">
    <property type="entry name" value="RNA-dir_DNA_polymerase"/>
</dbReference>
<dbReference type="OrthoDB" id="542221at2759"/>
<comment type="caution">
    <text evidence="2">The sequence shown here is derived from an EMBL/GenBank/DDBJ whole genome shotgun (WGS) entry which is preliminary data.</text>
</comment>
<dbReference type="AlphaFoldDB" id="A0A371HNI4"/>
<gene>
    <name evidence="2" type="ORF">CR513_11917</name>
</gene>
<sequence length="218" mass="25373">MKKLLAAHFIREVWYPVWLANVVMVRKSSGKWRMYTDYTNLNKACLKDPYLLPSIDQLVNGASKYGLMSFMDTYSRYNQIRMHLEDKAKTTFIANSGSFYYKVMPFRLKNSNVTYQRLMDRIFKDHLGRELEIYIAGIVIKSTTKGQHCDALAQVFVVLKKHKLKLNLEKYLFGVQADEFVGFMLTHRGIEANLEKCEAIINMRSLVASRSSSSWLEE</sequence>
<keyword evidence="3" id="KW-1185">Reference proteome</keyword>
<accession>A0A371HNI4</accession>
<dbReference type="SUPFAM" id="SSF56672">
    <property type="entry name" value="DNA/RNA polymerases"/>
    <property type="match status" value="1"/>
</dbReference>
<evidence type="ECO:0000313" key="3">
    <source>
        <dbReference type="Proteomes" id="UP000257109"/>
    </source>
</evidence>
<dbReference type="InterPro" id="IPR000477">
    <property type="entry name" value="RT_dom"/>
</dbReference>
<evidence type="ECO:0000313" key="2">
    <source>
        <dbReference type="EMBL" id="RDY04373.1"/>
    </source>
</evidence>
<name>A0A371HNI4_MUCPR</name>
<dbReference type="Pfam" id="PF00078">
    <property type="entry name" value="RVT_1"/>
    <property type="match status" value="1"/>
</dbReference>
<proteinExistence type="predicted"/>
<reference evidence="2" key="1">
    <citation type="submission" date="2018-05" db="EMBL/GenBank/DDBJ databases">
        <title>Draft genome of Mucuna pruriens seed.</title>
        <authorList>
            <person name="Nnadi N.E."/>
            <person name="Vos R."/>
            <person name="Hasami M.H."/>
            <person name="Devisetty U.K."/>
            <person name="Aguiy J.C."/>
        </authorList>
    </citation>
    <scope>NUCLEOTIDE SEQUENCE [LARGE SCALE GENOMIC DNA]</scope>
    <source>
        <strain evidence="2">JCA_2017</strain>
    </source>
</reference>
<organism evidence="2 3">
    <name type="scientific">Mucuna pruriens</name>
    <name type="common">Velvet bean</name>
    <name type="synonym">Dolichos pruriens</name>
    <dbReference type="NCBI Taxonomy" id="157652"/>
    <lineage>
        <taxon>Eukaryota</taxon>
        <taxon>Viridiplantae</taxon>
        <taxon>Streptophyta</taxon>
        <taxon>Embryophyta</taxon>
        <taxon>Tracheophyta</taxon>
        <taxon>Spermatophyta</taxon>
        <taxon>Magnoliopsida</taxon>
        <taxon>eudicotyledons</taxon>
        <taxon>Gunneridae</taxon>
        <taxon>Pentapetalae</taxon>
        <taxon>rosids</taxon>
        <taxon>fabids</taxon>
        <taxon>Fabales</taxon>
        <taxon>Fabaceae</taxon>
        <taxon>Papilionoideae</taxon>
        <taxon>50 kb inversion clade</taxon>
        <taxon>NPAAA clade</taxon>
        <taxon>indigoferoid/millettioid clade</taxon>
        <taxon>Phaseoleae</taxon>
        <taxon>Mucuna</taxon>
    </lineage>
</organism>